<gene>
    <name evidence="1" type="ordered locus">swp_0955</name>
</gene>
<dbReference type="KEGG" id="swp:swp_0955"/>
<dbReference type="STRING" id="225849.swp_0955"/>
<keyword evidence="2" id="KW-1185">Reference proteome</keyword>
<dbReference type="Proteomes" id="UP000000753">
    <property type="component" value="Chromosome"/>
</dbReference>
<dbReference type="HOGENOM" id="CLU_3173129_0_0_6"/>
<proteinExistence type="predicted"/>
<dbReference type="EMBL" id="CP000472">
    <property type="protein sequence ID" value="ACJ27759.1"/>
    <property type="molecule type" value="Genomic_DNA"/>
</dbReference>
<name>B8CK56_SHEPW</name>
<sequence>MPVQHTAMYKPFFCEAGHNLKGLIGPRRVLSWIEIALDLFSTSTIGR</sequence>
<accession>B8CK56</accession>
<organism evidence="1 2">
    <name type="scientific">Shewanella piezotolerans (strain WP3 / JCM 13877)</name>
    <dbReference type="NCBI Taxonomy" id="225849"/>
    <lineage>
        <taxon>Bacteria</taxon>
        <taxon>Pseudomonadati</taxon>
        <taxon>Pseudomonadota</taxon>
        <taxon>Gammaproteobacteria</taxon>
        <taxon>Alteromonadales</taxon>
        <taxon>Shewanellaceae</taxon>
        <taxon>Shewanella</taxon>
    </lineage>
</organism>
<reference evidence="1 2" key="1">
    <citation type="journal article" date="2008" name="PLoS ONE">
        <title>Environmental adaptation: genomic analysis of the piezotolerant and psychrotolerant deep-sea iron reducing bacterium Shewanella piezotolerans WP3.</title>
        <authorList>
            <person name="Wang F."/>
            <person name="Wang J."/>
            <person name="Jian H."/>
            <person name="Zhang B."/>
            <person name="Li S."/>
            <person name="Wang F."/>
            <person name="Zeng X."/>
            <person name="Gao L."/>
            <person name="Bartlett D.H."/>
            <person name="Yu J."/>
            <person name="Hu S."/>
            <person name="Xiao X."/>
        </authorList>
    </citation>
    <scope>NUCLEOTIDE SEQUENCE [LARGE SCALE GENOMIC DNA]</scope>
    <source>
        <strain evidence="2">WP3 / JCM 13877</strain>
    </source>
</reference>
<dbReference type="AlphaFoldDB" id="B8CK56"/>
<protein>
    <submittedName>
        <fullName evidence="1">Uncharacterized protein</fullName>
    </submittedName>
</protein>
<evidence type="ECO:0000313" key="1">
    <source>
        <dbReference type="EMBL" id="ACJ27759.1"/>
    </source>
</evidence>
<evidence type="ECO:0000313" key="2">
    <source>
        <dbReference type="Proteomes" id="UP000000753"/>
    </source>
</evidence>